<dbReference type="SUPFAM" id="SSF52540">
    <property type="entry name" value="P-loop containing nucleoside triphosphate hydrolases"/>
    <property type="match status" value="1"/>
</dbReference>
<comment type="subunit">
    <text evidence="8">Monomer.</text>
</comment>
<evidence type="ECO:0000256" key="4">
    <source>
        <dbReference type="ARBA" id="ARBA00022741"/>
    </source>
</evidence>
<dbReference type="SUPFAM" id="SSF82051">
    <property type="entry name" value="Obg GTP-binding protein N-terminal domain"/>
    <property type="match status" value="1"/>
</dbReference>
<evidence type="ECO:0000313" key="11">
    <source>
        <dbReference type="EMBL" id="RDB37202.1"/>
    </source>
</evidence>
<reference evidence="11" key="1">
    <citation type="submission" date="2018-04" db="EMBL/GenBank/DDBJ databases">
        <title>Draft genome sequence of the Candidatus Spirobacillus cienkowskii, a pathogen of freshwater Daphnia species, reconstructed from hemolymph metagenomic reads.</title>
        <authorList>
            <person name="Bresciani L."/>
            <person name="Lemos L.N."/>
            <person name="Wale N."/>
            <person name="Lin J.Y."/>
            <person name="Fernandes G.R."/>
            <person name="Duffy M.A."/>
            <person name="Rodrigues J.M."/>
        </authorList>
    </citation>
    <scope>NUCLEOTIDE SEQUENCE [LARGE SCALE GENOMIC DNA]</scope>
    <source>
        <strain evidence="11">Binning01</strain>
    </source>
</reference>
<feature type="binding site" evidence="8">
    <location>
        <position position="173"/>
    </location>
    <ligand>
        <name>Mg(2+)</name>
        <dbReference type="ChEBI" id="CHEBI:18420"/>
    </ligand>
</feature>
<comment type="function">
    <text evidence="8">An essential GTPase which binds GTP, GDP and possibly (p)ppGpp with moderate affinity, with high nucleotide exchange rates and a fairly low GTP hydrolysis rate. Plays a role in control of the cell cycle, stress response, ribosome biogenesis and in those bacteria that undergo differentiation, in morphogenesis control.</text>
</comment>
<keyword evidence="6 8" id="KW-0460">Magnesium</keyword>
<sequence length="350" mass="37589">MKFIDTAEIKIKAGDGGLGMSHFRREKYVPAGGPDGGNGGNGGDIYLEATNGLSTLLDFRYQRFYESDSGGKGGTNNRQGRCGEDLVLKVPCGTIAFDCESSEFIGEVLLEGQRILVAKGGKGGIGNTLFATSRNQAPTKTIPPGIGEGRRIRLELKMIADVGIIGSPNAGKSTLITVISAARPKVADYPFTTLVPTLGVVSHKDAPPFVVADVPGLIPGASQGKGLGHDFLRHIERTGVLIHLVDGSQDSSEAMINDFNGILEELSLYDKALLSRPRLTVISKVDALASEENIEISGNQDALNEFRQYLKRKKIKFFEISSAFRVGISDLLDKLVEVLNELKQDGENIQ</sequence>
<dbReference type="InterPro" id="IPR014100">
    <property type="entry name" value="GTP-bd_Obg/CgtA"/>
</dbReference>
<dbReference type="NCBIfam" id="NF008955">
    <property type="entry name" value="PRK12297.1"/>
    <property type="match status" value="1"/>
</dbReference>
<dbReference type="PROSITE" id="PS51883">
    <property type="entry name" value="OBG"/>
    <property type="match status" value="1"/>
</dbReference>
<dbReference type="PANTHER" id="PTHR11702:SF31">
    <property type="entry name" value="MITOCHONDRIAL RIBOSOME-ASSOCIATED GTPASE 2"/>
    <property type="match status" value="1"/>
</dbReference>
<evidence type="ECO:0000256" key="5">
    <source>
        <dbReference type="ARBA" id="ARBA00022801"/>
    </source>
</evidence>
<dbReference type="PROSITE" id="PS51710">
    <property type="entry name" value="G_OBG"/>
    <property type="match status" value="1"/>
</dbReference>
<dbReference type="InterPro" id="IPR036726">
    <property type="entry name" value="GTP1_OBG_dom_sf"/>
</dbReference>
<dbReference type="GO" id="GO:0003924">
    <property type="term" value="F:GTPase activity"/>
    <property type="evidence" value="ECO:0007669"/>
    <property type="project" value="UniProtKB-UniRule"/>
</dbReference>
<dbReference type="Pfam" id="PF01018">
    <property type="entry name" value="GTP1_OBG"/>
    <property type="match status" value="1"/>
</dbReference>
<dbReference type="InterPro" id="IPR027417">
    <property type="entry name" value="P-loop_NTPase"/>
</dbReference>
<dbReference type="InterPro" id="IPR031167">
    <property type="entry name" value="G_OBG"/>
</dbReference>
<keyword evidence="12" id="KW-1185">Reference proteome</keyword>
<evidence type="ECO:0000256" key="7">
    <source>
        <dbReference type="ARBA" id="ARBA00023134"/>
    </source>
</evidence>
<dbReference type="AlphaFoldDB" id="A0A369KUB8"/>
<dbReference type="PANTHER" id="PTHR11702">
    <property type="entry name" value="DEVELOPMENTALLY REGULATED GTP-BINDING PROTEIN-RELATED"/>
    <property type="match status" value="1"/>
</dbReference>
<keyword evidence="2 8" id="KW-0963">Cytoplasm</keyword>
<dbReference type="FunFam" id="2.70.210.12:FF:000001">
    <property type="entry name" value="GTPase Obg"/>
    <property type="match status" value="1"/>
</dbReference>
<dbReference type="CDD" id="cd01898">
    <property type="entry name" value="Obg"/>
    <property type="match status" value="1"/>
</dbReference>
<evidence type="ECO:0000256" key="1">
    <source>
        <dbReference type="ARBA" id="ARBA00007699"/>
    </source>
</evidence>
<evidence type="ECO:0000259" key="10">
    <source>
        <dbReference type="PROSITE" id="PS51883"/>
    </source>
</evidence>
<evidence type="ECO:0000259" key="9">
    <source>
        <dbReference type="PROSITE" id="PS51710"/>
    </source>
</evidence>
<accession>A0A369KUB8</accession>
<proteinExistence type="inferred from homology"/>
<organism evidence="11 12">
    <name type="scientific">Spirobacillus cienkowskii</name>
    <dbReference type="NCBI Taxonomy" id="495820"/>
    <lineage>
        <taxon>Bacteria</taxon>
        <taxon>Pseudomonadati</taxon>
        <taxon>Bdellovibrionota</taxon>
        <taxon>Oligoflexia</taxon>
        <taxon>Silvanigrellales</taxon>
        <taxon>Spirobacillus</taxon>
    </lineage>
</organism>
<comment type="caution">
    <text evidence="8">Lacks conserved residue(s) required for the propagation of feature annotation.</text>
</comment>
<dbReference type="PROSITE" id="PS00905">
    <property type="entry name" value="GTP1_OBG"/>
    <property type="match status" value="1"/>
</dbReference>
<keyword evidence="3 8" id="KW-0479">Metal-binding</keyword>
<dbReference type="EMBL" id="QOVW01000005">
    <property type="protein sequence ID" value="RDB37202.1"/>
    <property type="molecule type" value="Genomic_DNA"/>
</dbReference>
<dbReference type="Proteomes" id="UP000253934">
    <property type="component" value="Unassembled WGS sequence"/>
</dbReference>
<dbReference type="InterPro" id="IPR006169">
    <property type="entry name" value="GTP1_OBG_dom"/>
</dbReference>
<dbReference type="GO" id="GO:0005525">
    <property type="term" value="F:GTP binding"/>
    <property type="evidence" value="ECO:0007669"/>
    <property type="project" value="UniProtKB-UniRule"/>
</dbReference>
<dbReference type="InterPro" id="IPR045086">
    <property type="entry name" value="OBG_GTPase"/>
</dbReference>
<dbReference type="NCBIfam" id="NF008956">
    <property type="entry name" value="PRK12299.1"/>
    <property type="match status" value="1"/>
</dbReference>
<comment type="similarity">
    <text evidence="1 8">Belongs to the TRAFAC class OBG-HflX-like GTPase superfamily. OBG GTPase family.</text>
</comment>
<dbReference type="InterPro" id="IPR006074">
    <property type="entry name" value="GTP1-OBG_CS"/>
</dbReference>
<dbReference type="GO" id="GO:0005737">
    <property type="term" value="C:cytoplasm"/>
    <property type="evidence" value="ECO:0007669"/>
    <property type="project" value="UniProtKB-SubCell"/>
</dbReference>
<dbReference type="Pfam" id="PF01926">
    <property type="entry name" value="MMR_HSR1"/>
    <property type="match status" value="1"/>
</dbReference>
<dbReference type="HAMAP" id="MF_01454">
    <property type="entry name" value="GTPase_Obg"/>
    <property type="match status" value="1"/>
</dbReference>
<evidence type="ECO:0000256" key="3">
    <source>
        <dbReference type="ARBA" id="ARBA00022723"/>
    </source>
</evidence>
<keyword evidence="7 8" id="KW-0342">GTP-binding</keyword>
<dbReference type="GO" id="GO:0000287">
    <property type="term" value="F:magnesium ion binding"/>
    <property type="evidence" value="ECO:0007669"/>
    <property type="project" value="InterPro"/>
</dbReference>
<protein>
    <recommendedName>
        <fullName evidence="8">GTPase Obg</fullName>
        <ecNumber evidence="8">3.6.5.-</ecNumber>
    </recommendedName>
    <alternativeName>
        <fullName evidence="8">GTP-binding protein Obg</fullName>
    </alternativeName>
</protein>
<dbReference type="InterPro" id="IPR006073">
    <property type="entry name" value="GTP-bd"/>
</dbReference>
<feature type="domain" description="OBG-type G" evidence="9">
    <location>
        <begin position="160"/>
        <end position="340"/>
    </location>
</feature>
<keyword evidence="4 8" id="KW-0547">Nucleotide-binding</keyword>
<keyword evidence="5 8" id="KW-0378">Hydrolase</keyword>
<feature type="binding site" evidence="8">
    <location>
        <position position="193"/>
    </location>
    <ligand>
        <name>Mg(2+)</name>
        <dbReference type="ChEBI" id="CHEBI:18420"/>
    </ligand>
</feature>
<evidence type="ECO:0000256" key="2">
    <source>
        <dbReference type="ARBA" id="ARBA00022490"/>
    </source>
</evidence>
<dbReference type="PRINTS" id="PR00326">
    <property type="entry name" value="GTP1OBG"/>
</dbReference>
<dbReference type="NCBIfam" id="TIGR02729">
    <property type="entry name" value="Obg_CgtA"/>
    <property type="match status" value="1"/>
</dbReference>
<dbReference type="Gene3D" id="2.70.210.12">
    <property type="entry name" value="GTP1/OBG domain"/>
    <property type="match status" value="1"/>
</dbReference>
<dbReference type="Gene3D" id="3.40.50.300">
    <property type="entry name" value="P-loop containing nucleotide triphosphate hydrolases"/>
    <property type="match status" value="1"/>
</dbReference>
<feature type="binding site" evidence="8">
    <location>
        <begin position="283"/>
        <end position="286"/>
    </location>
    <ligand>
        <name>GTP</name>
        <dbReference type="ChEBI" id="CHEBI:37565"/>
    </ligand>
</feature>
<comment type="caution">
    <text evidence="11">The sequence shown here is derived from an EMBL/GenBank/DDBJ whole genome shotgun (WGS) entry which is preliminary data.</text>
</comment>
<comment type="cofactor">
    <cofactor evidence="8">
        <name>Mg(2+)</name>
        <dbReference type="ChEBI" id="CHEBI:18420"/>
    </cofactor>
</comment>
<dbReference type="EC" id="3.6.5.-" evidence="8"/>
<feature type="domain" description="Obg" evidence="10">
    <location>
        <begin position="1"/>
        <end position="159"/>
    </location>
</feature>
<evidence type="ECO:0000313" key="12">
    <source>
        <dbReference type="Proteomes" id="UP000253934"/>
    </source>
</evidence>
<dbReference type="GO" id="GO:0042254">
    <property type="term" value="P:ribosome biogenesis"/>
    <property type="evidence" value="ECO:0007669"/>
    <property type="project" value="UniProtKB-UniRule"/>
</dbReference>
<feature type="binding site" evidence="8">
    <location>
        <begin position="213"/>
        <end position="216"/>
    </location>
    <ligand>
        <name>GTP</name>
        <dbReference type="ChEBI" id="CHEBI:37565"/>
    </ligand>
</feature>
<dbReference type="RefSeq" id="WP_338636653.1">
    <property type="nucleotide sequence ID" value="NZ_CP146516.1"/>
</dbReference>
<dbReference type="PIRSF" id="PIRSF002401">
    <property type="entry name" value="GTP_bd_Obg/CgtA"/>
    <property type="match status" value="1"/>
</dbReference>
<evidence type="ECO:0000256" key="6">
    <source>
        <dbReference type="ARBA" id="ARBA00022842"/>
    </source>
</evidence>
<feature type="binding site" evidence="8">
    <location>
        <begin position="321"/>
        <end position="323"/>
    </location>
    <ligand>
        <name>GTP</name>
        <dbReference type="ChEBI" id="CHEBI:37565"/>
    </ligand>
</feature>
<dbReference type="GO" id="GO:0043022">
    <property type="term" value="F:ribosome binding"/>
    <property type="evidence" value="ECO:0007669"/>
    <property type="project" value="UniProtKB-ARBA"/>
</dbReference>
<name>A0A369KUB8_9BACT</name>
<comment type="subcellular location">
    <subcellularLocation>
        <location evidence="8">Cytoplasm</location>
    </subcellularLocation>
</comment>
<feature type="binding site" evidence="8">
    <location>
        <begin position="191"/>
        <end position="195"/>
    </location>
    <ligand>
        <name>GTP</name>
        <dbReference type="ChEBI" id="CHEBI:37565"/>
    </ligand>
</feature>
<evidence type="ECO:0000256" key="8">
    <source>
        <dbReference type="HAMAP-Rule" id="MF_01454"/>
    </source>
</evidence>
<gene>
    <name evidence="8" type="primary">obg</name>
    <name evidence="11" type="ORF">DCC88_01190</name>
</gene>